<proteinExistence type="predicted"/>
<reference evidence="1 2" key="1">
    <citation type="submission" date="2024-04" db="EMBL/GenBank/DDBJ databases">
        <title>Tritrichomonas musculus Genome.</title>
        <authorList>
            <person name="Alves-Ferreira E."/>
            <person name="Grigg M."/>
            <person name="Lorenzi H."/>
            <person name="Galac M."/>
        </authorList>
    </citation>
    <scope>NUCLEOTIDE SEQUENCE [LARGE SCALE GENOMIC DNA]</scope>
    <source>
        <strain evidence="1 2">EAF2021</strain>
    </source>
</reference>
<dbReference type="Gene3D" id="2.60.120.260">
    <property type="entry name" value="Galactose-binding domain-like"/>
    <property type="match status" value="1"/>
</dbReference>
<protein>
    <recommendedName>
        <fullName evidence="3">F5/8 type C domain-containing protein</fullName>
    </recommendedName>
</protein>
<evidence type="ECO:0000313" key="2">
    <source>
        <dbReference type="Proteomes" id="UP001470230"/>
    </source>
</evidence>
<sequence>MKGKAFVLSNSGLKNLVLDQENEFKFIFGEHGFSLNSVLAEFLSPIVSRLHRSDPTINSFNFNNILNKSFNSSSFNYAELFDEKTLKILKLISNGFSIEINEKQCLKLRFISILLDNKEIFNRLNDLFPNEINESNIDQIIQELLVFHNYSKSSNNFDYMRYINFISSHFYSIDHNKLVKLPKSLLYSIISNKNLKIESEDSLLDFINDSFYKDEEEEEEYDDNEEEDFDIIDFYEKIEFAALSESRFRDFLEDFDSNEITSEIWRKLCCCFYINYQSSESFLKKERYSMTNIKNFIVEEYQYDGNTENCFQGIIHHLSQETGGNVANNGTIDVTSSSVNGSFHPKYVVDLEDYQHYFQSKNQQDSWIKFDFKERKVQPKHYTIRTRHDWGKGGGHLKNWVIEGSNTDKNDDWKILDNQTDVSLLDDQNAQNTFKINYKFELNECYRYLRLRQTGANTDGKNYLFISALEFFGSLYQIDQ</sequence>
<comment type="caution">
    <text evidence="1">The sequence shown here is derived from an EMBL/GenBank/DDBJ whole genome shotgun (WGS) entry which is preliminary data.</text>
</comment>
<dbReference type="SUPFAM" id="SSF49785">
    <property type="entry name" value="Galactose-binding domain-like"/>
    <property type="match status" value="1"/>
</dbReference>
<organism evidence="1 2">
    <name type="scientific">Tritrichomonas musculus</name>
    <dbReference type="NCBI Taxonomy" id="1915356"/>
    <lineage>
        <taxon>Eukaryota</taxon>
        <taxon>Metamonada</taxon>
        <taxon>Parabasalia</taxon>
        <taxon>Tritrichomonadida</taxon>
        <taxon>Tritrichomonadidae</taxon>
        <taxon>Tritrichomonas</taxon>
    </lineage>
</organism>
<dbReference type="InterPro" id="IPR008979">
    <property type="entry name" value="Galactose-bd-like_sf"/>
</dbReference>
<gene>
    <name evidence="1" type="ORF">M9Y10_038433</name>
</gene>
<evidence type="ECO:0000313" key="1">
    <source>
        <dbReference type="EMBL" id="KAK8887393.1"/>
    </source>
</evidence>
<dbReference type="EMBL" id="JAPFFF010000006">
    <property type="protein sequence ID" value="KAK8887393.1"/>
    <property type="molecule type" value="Genomic_DNA"/>
</dbReference>
<evidence type="ECO:0008006" key="3">
    <source>
        <dbReference type="Google" id="ProtNLM"/>
    </source>
</evidence>
<dbReference type="Proteomes" id="UP001470230">
    <property type="component" value="Unassembled WGS sequence"/>
</dbReference>
<name>A0ABR2K8D7_9EUKA</name>
<keyword evidence="2" id="KW-1185">Reference proteome</keyword>
<accession>A0ABR2K8D7</accession>